<dbReference type="eggNOG" id="COG5617">
    <property type="taxonomic scope" value="Bacteria"/>
</dbReference>
<name>Q97FY2_CLOAB</name>
<proteinExistence type="inferred from homology"/>
<comment type="similarity">
    <text evidence="2">Belongs to the PTPS family. QueD subfamily.</text>
</comment>
<feature type="transmembrane region" description="Helical" evidence="7">
    <location>
        <begin position="333"/>
        <end position="350"/>
    </location>
</feature>
<feature type="transmembrane region" description="Helical" evidence="7">
    <location>
        <begin position="278"/>
        <end position="297"/>
    </location>
</feature>
<keyword evidence="7" id="KW-1133">Transmembrane helix</keyword>
<evidence type="ECO:0000256" key="3">
    <source>
        <dbReference type="ARBA" id="ARBA00012982"/>
    </source>
</evidence>
<keyword evidence="7" id="KW-0472">Membrane</keyword>
<dbReference type="SUPFAM" id="SSF55620">
    <property type="entry name" value="Tetrahydrobiopterin biosynthesis enzymes-like"/>
    <property type="match status" value="1"/>
</dbReference>
<dbReference type="eggNOG" id="COG0720">
    <property type="taxonomic scope" value="Bacteria"/>
</dbReference>
<dbReference type="AlphaFoldDB" id="Q97FY2"/>
<evidence type="ECO:0000256" key="2">
    <source>
        <dbReference type="ARBA" id="ARBA00008900"/>
    </source>
</evidence>
<dbReference type="EC" id="4.1.2.50" evidence="3"/>
<feature type="transmembrane region" description="Helical" evidence="7">
    <location>
        <begin position="189"/>
        <end position="208"/>
    </location>
</feature>
<dbReference type="Pfam" id="PF01242">
    <property type="entry name" value="PTPS"/>
    <property type="match status" value="1"/>
</dbReference>
<evidence type="ECO:0000256" key="5">
    <source>
        <dbReference type="ARBA" id="ARBA00031449"/>
    </source>
</evidence>
<gene>
    <name evidence="9" type="ordered locus">CA_C2592</name>
</gene>
<feature type="transmembrane region" description="Helical" evidence="7">
    <location>
        <begin position="401"/>
        <end position="419"/>
    </location>
</feature>
<reference evidence="9 10" key="1">
    <citation type="journal article" date="2001" name="J. Bacteriol.">
        <title>Genome sequence and comparative analysis of the solvent-producing bacterium Clostridium acetobutylicum.</title>
        <authorList>
            <person name="Nolling J."/>
            <person name="Breton G."/>
            <person name="Omelchenko M.V."/>
            <person name="Makarova K.S."/>
            <person name="Zeng Q."/>
            <person name="Gibson R."/>
            <person name="Lee H.M."/>
            <person name="Dubois J."/>
            <person name="Qiu D."/>
            <person name="Hitti J."/>
            <person name="Wolf Y.I."/>
            <person name="Tatusov R.L."/>
            <person name="Sabathe F."/>
            <person name="Doucette-Stamm L."/>
            <person name="Soucaille P."/>
            <person name="Daly M.J."/>
            <person name="Bennett G.N."/>
            <person name="Koonin E.V."/>
            <person name="Smith D.R."/>
        </authorList>
    </citation>
    <scope>NUCLEOTIDE SEQUENCE [LARGE SCALE GENOMIC DNA]</scope>
    <source>
        <strain evidence="10">ATCC 824 / DSM 792 / JCM 1419 / LMG 5710 / VKM B-1787</strain>
    </source>
</reference>
<feature type="transmembrane region" description="Helical" evidence="7">
    <location>
        <begin position="514"/>
        <end position="535"/>
    </location>
</feature>
<dbReference type="PATRIC" id="fig|272562.8.peg.2781"/>
<dbReference type="KEGG" id="cac:CA_C2592"/>
<dbReference type="Gene3D" id="3.30.479.10">
    <property type="entry name" value="6-pyruvoyl tetrahydropterin synthase/QueD"/>
    <property type="match status" value="1"/>
</dbReference>
<dbReference type="InterPro" id="IPR017543">
    <property type="entry name" value="6-PTP_synth-rel_bac"/>
</dbReference>
<evidence type="ECO:0000259" key="8">
    <source>
        <dbReference type="Pfam" id="PF10131"/>
    </source>
</evidence>
<dbReference type="GO" id="GO:0070497">
    <property type="term" value="F:6-carboxytetrahydropterin synthase activity"/>
    <property type="evidence" value="ECO:0007669"/>
    <property type="project" value="UniProtKB-EC"/>
</dbReference>
<keyword evidence="10" id="KW-1185">Reference proteome</keyword>
<dbReference type="InterPro" id="IPR038418">
    <property type="entry name" value="6-PTP_synth/QueD_sf"/>
</dbReference>
<feature type="transmembrane region" description="Helical" evidence="7">
    <location>
        <begin position="356"/>
        <end position="389"/>
    </location>
</feature>
<dbReference type="RefSeq" id="WP_010965882.1">
    <property type="nucleotide sequence ID" value="NC_003030.1"/>
</dbReference>
<dbReference type="PIR" id="B97219">
    <property type="entry name" value="B97219"/>
</dbReference>
<feature type="transmembrane region" description="Helical" evidence="7">
    <location>
        <begin position="960"/>
        <end position="983"/>
    </location>
</feature>
<protein>
    <recommendedName>
        <fullName evidence="4">6-carboxy-5,6,7,8-tetrahydropterin synthase</fullName>
        <ecNumber evidence="3">4.1.2.50</ecNumber>
    </recommendedName>
    <alternativeName>
        <fullName evidence="5">Queuosine biosynthesis protein QueD</fullName>
    </alternativeName>
</protein>
<feature type="transmembrane region" description="Helical" evidence="7">
    <location>
        <begin position="303"/>
        <end position="321"/>
    </location>
</feature>
<keyword evidence="7" id="KW-0812">Transmembrane</keyword>
<dbReference type="Pfam" id="PF10131">
    <property type="entry name" value="PTPS_related"/>
    <property type="match status" value="1"/>
</dbReference>
<dbReference type="NCBIfam" id="TIGR03112">
    <property type="entry name" value="6_pyr_pter_rel"/>
    <property type="match status" value="1"/>
</dbReference>
<dbReference type="STRING" id="272562.CA_C2592"/>
<evidence type="ECO:0000256" key="1">
    <source>
        <dbReference type="ARBA" id="ARBA00005061"/>
    </source>
</evidence>
<evidence type="ECO:0000313" key="9">
    <source>
        <dbReference type="EMBL" id="AAK80541.1"/>
    </source>
</evidence>
<dbReference type="EMBL" id="AE001437">
    <property type="protein sequence ID" value="AAK80541.1"/>
    <property type="molecule type" value="Genomic_DNA"/>
</dbReference>
<dbReference type="InterPro" id="IPR018776">
    <property type="entry name" value="Membrane_prot_PTPS-rel_domain"/>
</dbReference>
<feature type="domain" description="Membrane protein 6-pyruvoyl-tetrahydropterin synthase-related" evidence="8">
    <location>
        <begin position="253"/>
        <end position="873"/>
    </location>
</feature>
<evidence type="ECO:0000256" key="7">
    <source>
        <dbReference type="SAM" id="Phobius"/>
    </source>
</evidence>
<dbReference type="OrthoDB" id="1934309at2"/>
<evidence type="ECO:0000256" key="6">
    <source>
        <dbReference type="ARBA" id="ARBA00048807"/>
    </source>
</evidence>
<dbReference type="HOGENOM" id="CLU_011519_0_0_9"/>
<dbReference type="InterPro" id="IPR007115">
    <property type="entry name" value="6-PTP_synth/QueD"/>
</dbReference>
<comment type="catalytic activity">
    <reaction evidence="6">
        <text>7,8-dihydroneopterin 3'-triphosphate + H2O = 6-carboxy-5,6,7,8-tetrahydropterin + triphosphate + acetaldehyde + 2 H(+)</text>
        <dbReference type="Rhea" id="RHEA:27966"/>
        <dbReference type="ChEBI" id="CHEBI:15343"/>
        <dbReference type="ChEBI" id="CHEBI:15377"/>
        <dbReference type="ChEBI" id="CHEBI:15378"/>
        <dbReference type="ChEBI" id="CHEBI:18036"/>
        <dbReference type="ChEBI" id="CHEBI:58462"/>
        <dbReference type="ChEBI" id="CHEBI:61032"/>
        <dbReference type="EC" id="4.1.2.50"/>
    </reaction>
</comment>
<dbReference type="UniPathway" id="UPA00391"/>
<dbReference type="Proteomes" id="UP000000814">
    <property type="component" value="Chromosome"/>
</dbReference>
<comment type="pathway">
    <text evidence="1">Purine metabolism; 7-cyano-7-deazaguanine biosynthesis.</text>
</comment>
<feature type="transmembrane region" description="Helical" evidence="7">
    <location>
        <begin position="463"/>
        <end position="481"/>
    </location>
</feature>
<evidence type="ECO:0000313" key="10">
    <source>
        <dbReference type="Proteomes" id="UP000000814"/>
    </source>
</evidence>
<evidence type="ECO:0000256" key="4">
    <source>
        <dbReference type="ARBA" id="ARBA00018141"/>
    </source>
</evidence>
<feature type="transmembrane region" description="Helical" evidence="7">
    <location>
        <begin position="542"/>
        <end position="564"/>
    </location>
</feature>
<organism evidence="9 10">
    <name type="scientific">Clostridium acetobutylicum (strain ATCC 824 / DSM 792 / JCM 1419 / IAM 19013 / LMG 5710 / NBRC 13948 / NRRL B-527 / VKM B-1787 / 2291 / W)</name>
    <dbReference type="NCBI Taxonomy" id="272562"/>
    <lineage>
        <taxon>Bacteria</taxon>
        <taxon>Bacillati</taxon>
        <taxon>Bacillota</taxon>
        <taxon>Clostridia</taxon>
        <taxon>Eubacteriales</taxon>
        <taxon>Clostridiaceae</taxon>
        <taxon>Clostridium</taxon>
    </lineage>
</organism>
<accession>Q97FY2</accession>
<feature type="transmembrane region" description="Helical" evidence="7">
    <location>
        <begin position="488"/>
        <end position="508"/>
    </location>
</feature>
<sequence length="993" mass="113400">MDFEGYLYKFNLNASHSVIIDNVRGSMHSHTFVISLFVKIDSEDMLLYDEVERKVSEFLSIYSGKELNKVKPFDKVDPILENIGDFFFDELKDRLKLKGIFLNKLEISETPARVYVVNHHRENVVFEDSKKKKGYDNNIKTLIMKSLINSTTDEIIKDNVEILKRKIVHKELEETREKTIKRDRTKLKVLASALLFGVLAVLLSLYMAKEKGYPWGIDTYGHIFKADFLYRSLKDGNMYPLFTKLWYNGIQPFRYWAPFPYYIFALLEFLTGGNVSQAYIMFIGLMFFVGAFGWLLWGNREKRVFICFIFGVLWFLLPENIRIFFFEGNIPRVVIAALIPYLFYFLWGFVEKGKKASIIAMAGIMLLIIMCHLMVAAMLGITTFIFLLIYAVLSKKFLRSIQSIAAMLLCFAIAGIWLYPALKGGLVSMDTDSTSEVMRALSTPFTTSLDPLIRLTAAGRSGFFYYGVSIFVISCLGIFLSNKKSVPGFLTVIIVFLGTTTAFVPVLLKLPLNQLLWMMRFTPIAYGLFIMSLINWGKCKKVFMAIFLSLIILDSSLSFNFVLFPSEKSNTVESIIESAKKVTNQRIALLDSSMFGSYPSFYIPSIGKETAYSYGWAWQGASTSKNIVLLNTALENGYYNYMFDRSIEMGCDTVVIRKASLEKKKSSFKLIDEAAKKLNYFLYNETVEGYVYHRETPKTFGVVTKYYGISIGRSAEEIPLEYTGFKSGASYSIDDYRLEELQKYKIIYLSGFNYKNKAKAENMISKLSKMGIKVVIDMNRIPSDETTNRMSFLGVTAQPITFDKKLPDLFYENEKYVSGAFKKEYTKWNTVYLQNVSDIKGFSWIKDKKLTFMGKGTGDNKNITFVGFNLMFHAMTNEDNGALSIMDNVMGSNKETPTRTIVPLNVKYSKNSIVIDSRDKDVNTTLAFLDSYKSKDKIYSDQNLLKVGKGKTEIQVTYPYLAKGMILSLMGILGFLVLIMVVYRGGRHSEESN</sequence>